<dbReference type="PANTHER" id="PTHR37422">
    <property type="entry name" value="TEICHURONIC ACID BIOSYNTHESIS PROTEIN TUAE"/>
    <property type="match status" value="1"/>
</dbReference>
<accession>L9VCM8</accession>
<dbReference type="GO" id="GO:0016020">
    <property type="term" value="C:membrane"/>
    <property type="evidence" value="ECO:0007669"/>
    <property type="project" value="UniProtKB-SubCell"/>
</dbReference>
<feature type="transmembrane region" description="Helical" evidence="5">
    <location>
        <begin position="302"/>
        <end position="322"/>
    </location>
</feature>
<proteinExistence type="predicted"/>
<reference evidence="7 8" key="1">
    <citation type="journal article" date="2014" name="PLoS Genet.">
        <title>Phylogenetically driven sequencing of extremely halophilic archaea reveals strategies for static and dynamic osmo-response.</title>
        <authorList>
            <person name="Becker E.A."/>
            <person name="Seitzer P.M."/>
            <person name="Tritt A."/>
            <person name="Larsen D."/>
            <person name="Krusor M."/>
            <person name="Yao A.I."/>
            <person name="Wu D."/>
            <person name="Madern D."/>
            <person name="Eisen J.A."/>
            <person name="Darling A.E."/>
            <person name="Facciotti M.T."/>
        </authorList>
    </citation>
    <scope>NUCLEOTIDE SEQUENCE [LARGE SCALE GENOMIC DNA]</scope>
    <source>
        <strain evidence="8">DSM 18796 / CECT 7217 / JCM 14584 / KCTC 4019 / B3</strain>
    </source>
</reference>
<keyword evidence="4 5" id="KW-0472">Membrane</keyword>
<dbReference type="PATRIC" id="fig|795797.19.peg.3242"/>
<evidence type="ECO:0000256" key="3">
    <source>
        <dbReference type="ARBA" id="ARBA00022989"/>
    </source>
</evidence>
<feature type="transmembrane region" description="Helical" evidence="5">
    <location>
        <begin position="64"/>
        <end position="84"/>
    </location>
</feature>
<evidence type="ECO:0000256" key="4">
    <source>
        <dbReference type="ARBA" id="ARBA00023136"/>
    </source>
</evidence>
<evidence type="ECO:0000256" key="2">
    <source>
        <dbReference type="ARBA" id="ARBA00022692"/>
    </source>
</evidence>
<keyword evidence="3 5" id="KW-1133">Transmembrane helix</keyword>
<feature type="transmembrane region" description="Helical" evidence="5">
    <location>
        <begin position="278"/>
        <end position="295"/>
    </location>
</feature>
<feature type="transmembrane region" description="Helical" evidence="5">
    <location>
        <begin position="170"/>
        <end position="200"/>
    </location>
</feature>
<dbReference type="InterPro" id="IPR007016">
    <property type="entry name" value="O-antigen_ligase-rel_domated"/>
</dbReference>
<comment type="subcellular location">
    <subcellularLocation>
        <location evidence="1">Membrane</location>
        <topology evidence="1">Multi-pass membrane protein</topology>
    </subcellularLocation>
</comment>
<evidence type="ECO:0000313" key="8">
    <source>
        <dbReference type="Proteomes" id="UP000011645"/>
    </source>
</evidence>
<keyword evidence="2 5" id="KW-0812">Transmembrane</keyword>
<feature type="transmembrane region" description="Helical" evidence="5">
    <location>
        <begin position="113"/>
        <end position="133"/>
    </location>
</feature>
<keyword evidence="8" id="KW-1185">Reference proteome</keyword>
<feature type="transmembrane region" description="Helical" evidence="5">
    <location>
        <begin position="90"/>
        <end position="106"/>
    </location>
</feature>
<feature type="transmembrane region" description="Helical" evidence="5">
    <location>
        <begin position="145"/>
        <end position="163"/>
    </location>
</feature>
<organism evidence="7 8">
    <name type="scientific">Halalkalicoccus jeotgali (strain DSM 18796 / CECT 7217 / JCM 14584 / KCTC 4019 / B3)</name>
    <dbReference type="NCBI Taxonomy" id="795797"/>
    <lineage>
        <taxon>Archaea</taxon>
        <taxon>Methanobacteriati</taxon>
        <taxon>Methanobacteriota</taxon>
        <taxon>Stenosarchaea group</taxon>
        <taxon>Halobacteria</taxon>
        <taxon>Halobacteriales</taxon>
        <taxon>Halococcaceae</taxon>
        <taxon>Halalkalicoccus</taxon>
    </lineage>
</organism>
<feature type="transmembrane region" description="Helical" evidence="5">
    <location>
        <begin position="254"/>
        <end position="272"/>
    </location>
</feature>
<dbReference type="EMBL" id="AOHV01000042">
    <property type="protein sequence ID" value="ELY34113.1"/>
    <property type="molecule type" value="Genomic_DNA"/>
</dbReference>
<comment type="caution">
    <text evidence="7">The sequence shown here is derived from an EMBL/GenBank/DDBJ whole genome shotgun (WGS) entry which is preliminary data.</text>
</comment>
<feature type="transmembrane region" description="Helical" evidence="5">
    <location>
        <begin position="379"/>
        <end position="400"/>
    </location>
</feature>
<feature type="transmembrane region" description="Helical" evidence="5">
    <location>
        <begin position="35"/>
        <end position="52"/>
    </location>
</feature>
<dbReference type="AlphaFoldDB" id="L9VCM8"/>
<evidence type="ECO:0000313" key="7">
    <source>
        <dbReference type="EMBL" id="ELY34113.1"/>
    </source>
</evidence>
<dbReference type="PANTHER" id="PTHR37422:SF13">
    <property type="entry name" value="LIPOPOLYSACCHARIDE BIOSYNTHESIS PROTEIN PA4999-RELATED"/>
    <property type="match status" value="1"/>
</dbReference>
<feature type="transmembrane region" description="Helical" evidence="5">
    <location>
        <begin position="220"/>
        <end position="242"/>
    </location>
</feature>
<sequence>MVTASPSVDRLTDLLAVPVLGLVVLATVTDRFSSIHLVLAYLFLAAIAFNQYDVRAHEGISPLFSLQVGLTFALGTALIVLVVGGLGVRILELCAVFVLLLAFVLARDDLPSYLPAAGPYLAAFAVLFAIFLYHAGEFPADSGLGLFPVFAGVVLAFNCFVLPRYVSADAVWWATTALATGAVVLALPTLVVGDYGLWLFEARTWDGTTTLPLLDREFPIVRSVFANPNSFGLLVFPGIVAATVATHRALRSRSVLALAPASALPILAFGLFLSNSRASMLATAIAVGLYTLASTDRRLLPVALLAVLVAVPVFLVGIYYSVLPIDPANRFALWRAGLEATVRDSGLFGQGIVGTREAIEPYLPDPVGTYTSHNSYLSIAIRTGLLGGLAYCVLVLGPIVHGGCATPV</sequence>
<evidence type="ECO:0000256" key="1">
    <source>
        <dbReference type="ARBA" id="ARBA00004141"/>
    </source>
</evidence>
<dbReference type="InterPro" id="IPR051533">
    <property type="entry name" value="WaaL-like"/>
</dbReference>
<evidence type="ECO:0000256" key="5">
    <source>
        <dbReference type="SAM" id="Phobius"/>
    </source>
</evidence>
<name>L9VCM8_HALJB</name>
<feature type="domain" description="O-antigen ligase-related" evidence="6">
    <location>
        <begin position="266"/>
        <end position="391"/>
    </location>
</feature>
<gene>
    <name evidence="7" type="ORF">C497_17077</name>
</gene>
<dbReference type="Proteomes" id="UP000011645">
    <property type="component" value="Unassembled WGS sequence"/>
</dbReference>
<protein>
    <submittedName>
        <fullName evidence="7">O-antigen polymerase</fullName>
    </submittedName>
</protein>
<evidence type="ECO:0000259" key="6">
    <source>
        <dbReference type="Pfam" id="PF04932"/>
    </source>
</evidence>
<dbReference type="Pfam" id="PF04932">
    <property type="entry name" value="Wzy_C"/>
    <property type="match status" value="1"/>
</dbReference>